<organism evidence="2 3">
    <name type="scientific">Flavisolibacter ginsengisoli DSM 18119</name>
    <dbReference type="NCBI Taxonomy" id="1121884"/>
    <lineage>
        <taxon>Bacteria</taxon>
        <taxon>Pseudomonadati</taxon>
        <taxon>Bacteroidota</taxon>
        <taxon>Chitinophagia</taxon>
        <taxon>Chitinophagales</taxon>
        <taxon>Chitinophagaceae</taxon>
        <taxon>Flavisolibacter</taxon>
    </lineage>
</organism>
<dbReference type="Pfam" id="PF13751">
    <property type="entry name" value="DDE_Tnp_1_6"/>
    <property type="match status" value="1"/>
</dbReference>
<feature type="domain" description="Transposase DDE" evidence="1">
    <location>
        <begin position="100"/>
        <end position="218"/>
    </location>
</feature>
<dbReference type="InterPro" id="IPR025668">
    <property type="entry name" value="Tnp_DDE_dom"/>
</dbReference>
<dbReference type="PANTHER" id="PTHR33408">
    <property type="entry name" value="TRANSPOSASE"/>
    <property type="match status" value="1"/>
</dbReference>
<name>A0A1M5GMX4_9BACT</name>
<dbReference type="AlphaFoldDB" id="A0A1M5GMX4"/>
<evidence type="ECO:0000259" key="1">
    <source>
        <dbReference type="Pfam" id="PF13751"/>
    </source>
</evidence>
<evidence type="ECO:0000313" key="2">
    <source>
        <dbReference type="EMBL" id="SHG05089.1"/>
    </source>
</evidence>
<accession>A0A1M5GMX4</accession>
<protein>
    <submittedName>
        <fullName evidence="2">Transposase DDE domain-containing protein</fullName>
    </submittedName>
</protein>
<dbReference type="Proteomes" id="UP000184048">
    <property type="component" value="Unassembled WGS sequence"/>
</dbReference>
<dbReference type="PANTHER" id="PTHR33408:SF2">
    <property type="entry name" value="TRANSPOSASE DDE DOMAIN-CONTAINING PROTEIN"/>
    <property type="match status" value="1"/>
</dbReference>
<gene>
    <name evidence="2" type="ORF">SAMN02745131_04187</name>
</gene>
<proteinExistence type="predicted"/>
<dbReference type="STRING" id="1121884.SAMN02745131_04187"/>
<dbReference type="EMBL" id="FQUU01000038">
    <property type="protein sequence ID" value="SHG05089.1"/>
    <property type="molecule type" value="Genomic_DNA"/>
</dbReference>
<reference evidence="2 3" key="1">
    <citation type="submission" date="2016-11" db="EMBL/GenBank/DDBJ databases">
        <authorList>
            <person name="Jaros S."/>
            <person name="Januszkiewicz K."/>
            <person name="Wedrychowicz H."/>
        </authorList>
    </citation>
    <scope>NUCLEOTIDE SEQUENCE [LARGE SCALE GENOMIC DNA]</scope>
    <source>
        <strain evidence="2 3">DSM 18119</strain>
    </source>
</reference>
<sequence>MQTAVDMSSHVITNIEAHLADRRDSECLDQVLANTINNLKQHDLHVEEIACDTGYSSSKALKACVDHNITAYIPNFGQYKANREGFIYNEEDDRYTCDAKGVHLPYKKTYQDKKGYYKKQYRSSAKDCGHCPLRTTCIGGRADYKKIEDTVDKYLYDQMHQRLQTPYAKRMKKLRQATVEPVLGTLINFMGIRRIWTRGLKNANKFMLGAAVAYNLKKWLNYTEQKRKTAVISLKMTAECLCFWFFAACYFIQQHNKKSSNLFITY</sequence>
<keyword evidence="3" id="KW-1185">Reference proteome</keyword>
<evidence type="ECO:0000313" key="3">
    <source>
        <dbReference type="Proteomes" id="UP000184048"/>
    </source>
</evidence>